<evidence type="ECO:0000313" key="3">
    <source>
        <dbReference type="EnsemblPlants" id="KEH43612"/>
    </source>
</evidence>
<dbReference type="STRING" id="3880.A0A072VP72"/>
<protein>
    <submittedName>
        <fullName evidence="2">F-box protein interaction domain protein</fullName>
    </submittedName>
</protein>
<organism evidence="2 4">
    <name type="scientific">Medicago truncatula</name>
    <name type="common">Barrel medic</name>
    <name type="synonym">Medicago tribuloides</name>
    <dbReference type="NCBI Taxonomy" id="3880"/>
    <lineage>
        <taxon>Eukaryota</taxon>
        <taxon>Viridiplantae</taxon>
        <taxon>Streptophyta</taxon>
        <taxon>Embryophyta</taxon>
        <taxon>Tracheophyta</taxon>
        <taxon>Spermatophyta</taxon>
        <taxon>Magnoliopsida</taxon>
        <taxon>eudicotyledons</taxon>
        <taxon>Gunneridae</taxon>
        <taxon>Pentapetalae</taxon>
        <taxon>rosids</taxon>
        <taxon>fabids</taxon>
        <taxon>Fabales</taxon>
        <taxon>Fabaceae</taxon>
        <taxon>Papilionoideae</taxon>
        <taxon>50 kb inversion clade</taxon>
        <taxon>NPAAA clade</taxon>
        <taxon>Hologalegina</taxon>
        <taxon>IRL clade</taxon>
        <taxon>Trifolieae</taxon>
        <taxon>Medicago</taxon>
    </lineage>
</organism>
<gene>
    <name evidence="2" type="ordered locus">MTR_1g097330</name>
</gene>
<dbReference type="InterPro" id="IPR050796">
    <property type="entry name" value="SCF_F-box_component"/>
</dbReference>
<name>A0A072VP72_MEDTR</name>
<dbReference type="SUPFAM" id="SSF81383">
    <property type="entry name" value="F-box domain"/>
    <property type="match status" value="1"/>
</dbReference>
<dbReference type="InterPro" id="IPR036047">
    <property type="entry name" value="F-box-like_dom_sf"/>
</dbReference>
<dbReference type="PANTHER" id="PTHR31672:SF10">
    <property type="entry name" value="F-BOX DOMAIN-CONTAINING PROTEIN"/>
    <property type="match status" value="1"/>
</dbReference>
<dbReference type="SMART" id="SM00256">
    <property type="entry name" value="FBOX"/>
    <property type="match status" value="1"/>
</dbReference>
<dbReference type="PROSITE" id="PS50181">
    <property type="entry name" value="FBOX"/>
    <property type="match status" value="1"/>
</dbReference>
<reference evidence="2 4" key="1">
    <citation type="journal article" date="2011" name="Nature">
        <title>The Medicago genome provides insight into the evolution of rhizobial symbioses.</title>
        <authorList>
            <person name="Young N.D."/>
            <person name="Debelle F."/>
            <person name="Oldroyd G.E."/>
            <person name="Geurts R."/>
            <person name="Cannon S.B."/>
            <person name="Udvardi M.K."/>
            <person name="Benedito V.A."/>
            <person name="Mayer K.F."/>
            <person name="Gouzy J."/>
            <person name="Schoof H."/>
            <person name="Van de Peer Y."/>
            <person name="Proost S."/>
            <person name="Cook D.R."/>
            <person name="Meyers B.C."/>
            <person name="Spannagl M."/>
            <person name="Cheung F."/>
            <person name="De Mita S."/>
            <person name="Krishnakumar V."/>
            <person name="Gundlach H."/>
            <person name="Zhou S."/>
            <person name="Mudge J."/>
            <person name="Bharti A.K."/>
            <person name="Murray J.D."/>
            <person name="Naoumkina M.A."/>
            <person name="Rosen B."/>
            <person name="Silverstein K.A."/>
            <person name="Tang H."/>
            <person name="Rombauts S."/>
            <person name="Zhao P.X."/>
            <person name="Zhou P."/>
            <person name="Barbe V."/>
            <person name="Bardou P."/>
            <person name="Bechner M."/>
            <person name="Bellec A."/>
            <person name="Berger A."/>
            <person name="Berges H."/>
            <person name="Bidwell S."/>
            <person name="Bisseling T."/>
            <person name="Choisne N."/>
            <person name="Couloux A."/>
            <person name="Denny R."/>
            <person name="Deshpande S."/>
            <person name="Dai X."/>
            <person name="Doyle J.J."/>
            <person name="Dudez A.M."/>
            <person name="Farmer A.D."/>
            <person name="Fouteau S."/>
            <person name="Franken C."/>
            <person name="Gibelin C."/>
            <person name="Gish J."/>
            <person name="Goldstein S."/>
            <person name="Gonzalez A.J."/>
            <person name="Green P.J."/>
            <person name="Hallab A."/>
            <person name="Hartog M."/>
            <person name="Hua A."/>
            <person name="Humphray S.J."/>
            <person name="Jeong D.H."/>
            <person name="Jing Y."/>
            <person name="Jocker A."/>
            <person name="Kenton S.M."/>
            <person name="Kim D.J."/>
            <person name="Klee K."/>
            <person name="Lai H."/>
            <person name="Lang C."/>
            <person name="Lin S."/>
            <person name="Macmil S.L."/>
            <person name="Magdelenat G."/>
            <person name="Matthews L."/>
            <person name="McCorrison J."/>
            <person name="Monaghan E.L."/>
            <person name="Mun J.H."/>
            <person name="Najar F.Z."/>
            <person name="Nicholson C."/>
            <person name="Noirot C."/>
            <person name="O'Bleness M."/>
            <person name="Paule C.R."/>
            <person name="Poulain J."/>
            <person name="Prion F."/>
            <person name="Qin B."/>
            <person name="Qu C."/>
            <person name="Retzel E.F."/>
            <person name="Riddle C."/>
            <person name="Sallet E."/>
            <person name="Samain S."/>
            <person name="Samson N."/>
            <person name="Sanders I."/>
            <person name="Saurat O."/>
            <person name="Scarpelli C."/>
            <person name="Schiex T."/>
            <person name="Segurens B."/>
            <person name="Severin A.J."/>
            <person name="Sherrier D.J."/>
            <person name="Shi R."/>
            <person name="Sims S."/>
            <person name="Singer S.R."/>
            <person name="Sinharoy S."/>
            <person name="Sterck L."/>
            <person name="Viollet A."/>
            <person name="Wang B.B."/>
            <person name="Wang K."/>
            <person name="Wang M."/>
            <person name="Wang X."/>
            <person name="Warfsmann J."/>
            <person name="Weissenbach J."/>
            <person name="White D.D."/>
            <person name="White J.D."/>
            <person name="Wiley G.B."/>
            <person name="Wincker P."/>
            <person name="Xing Y."/>
            <person name="Yang L."/>
            <person name="Yao Z."/>
            <person name="Ying F."/>
            <person name="Zhai J."/>
            <person name="Zhou L."/>
            <person name="Zuber A."/>
            <person name="Denarie J."/>
            <person name="Dixon R.A."/>
            <person name="May G.D."/>
            <person name="Schwartz D.C."/>
            <person name="Rogers J."/>
            <person name="Quetier F."/>
            <person name="Town C.D."/>
            <person name="Roe B.A."/>
        </authorList>
    </citation>
    <scope>NUCLEOTIDE SEQUENCE [LARGE SCALE GENOMIC DNA]</scope>
    <source>
        <strain evidence="2">A17</strain>
        <strain evidence="3 4">cv. Jemalong A17</strain>
    </source>
</reference>
<reference evidence="3" key="3">
    <citation type="submission" date="2015-04" db="UniProtKB">
        <authorList>
            <consortium name="EnsemblPlants"/>
        </authorList>
    </citation>
    <scope>IDENTIFICATION</scope>
    <source>
        <strain evidence="3">cv. Jemalong A17</strain>
    </source>
</reference>
<dbReference type="InterPro" id="IPR017451">
    <property type="entry name" value="F-box-assoc_interact_dom"/>
</dbReference>
<reference evidence="2 4" key="2">
    <citation type="journal article" date="2014" name="BMC Genomics">
        <title>An improved genome release (version Mt4.0) for the model legume Medicago truncatula.</title>
        <authorList>
            <person name="Tang H."/>
            <person name="Krishnakumar V."/>
            <person name="Bidwell S."/>
            <person name="Rosen B."/>
            <person name="Chan A."/>
            <person name="Zhou S."/>
            <person name="Gentzbittel L."/>
            <person name="Childs K.L."/>
            <person name="Yandell M."/>
            <person name="Gundlach H."/>
            <person name="Mayer K.F."/>
            <person name="Schwartz D.C."/>
            <person name="Town C.D."/>
        </authorList>
    </citation>
    <scope>GENOME REANNOTATION</scope>
    <source>
        <strain evidence="2">A17</strain>
        <strain evidence="3 4">cv. Jemalong A17</strain>
    </source>
</reference>
<proteinExistence type="predicted"/>
<dbReference type="Pfam" id="PF00646">
    <property type="entry name" value="F-box"/>
    <property type="match status" value="1"/>
</dbReference>
<dbReference type="NCBIfam" id="TIGR01640">
    <property type="entry name" value="F_box_assoc_1"/>
    <property type="match status" value="1"/>
</dbReference>
<dbReference type="Proteomes" id="UP000002051">
    <property type="component" value="Unassembled WGS sequence"/>
</dbReference>
<evidence type="ECO:0000313" key="4">
    <source>
        <dbReference type="Proteomes" id="UP000002051"/>
    </source>
</evidence>
<dbReference type="AlphaFoldDB" id="A0A072VP72"/>
<sequence length="416" mass="48034">MPHLHHSLNSQRLPVLPEELIVEILLRLPVKSLVQYKCVCKSWKTLISDSQFANNHHLLTSKAYPRLFLNDGVHEIVSYPVNSLLENPSTPVIPLVSFSFRMDLHSILGSCNGLLCLYHIHTRQCKLLNPSIQLKSQVSPTIVLDFEIIIHHGFGYDQVNHKYKLLLVVRDVVYWDLEPMTRIYTFGENSWKSLPNFPCLPHRGLGVYVSGTLNWIVAKDGVNSNQCVIISIDLEKENYGEVLLPQHDDAHNVRYSGLNVLSNCLSVCFDHSKESHWIVWMMKEYGVAKSWTKLFIIPHDKFKFRHLFVDPLFISGNGVVLLRIINFLLSKLVLYNLSDGRMDYLRILGKNDRDIHIYHAQDIHSDNGRDIHIHHVRDIYIHHESLVSQQWLYNLCMLNDLRIALLPSVFAHSCST</sequence>
<dbReference type="Gene3D" id="1.20.1280.50">
    <property type="match status" value="1"/>
</dbReference>
<dbReference type="EnsemblPlants" id="KEH43612">
    <property type="protein sequence ID" value="KEH43612"/>
    <property type="gene ID" value="MTR_1g097330"/>
</dbReference>
<dbReference type="PANTHER" id="PTHR31672">
    <property type="entry name" value="BNACNNG10540D PROTEIN"/>
    <property type="match status" value="1"/>
</dbReference>
<dbReference type="EMBL" id="CM001217">
    <property type="protein sequence ID" value="KEH43612.1"/>
    <property type="molecule type" value="Genomic_DNA"/>
</dbReference>
<dbReference type="CDD" id="cd22157">
    <property type="entry name" value="F-box_AtFBW1-like"/>
    <property type="match status" value="1"/>
</dbReference>
<dbReference type="InterPro" id="IPR001810">
    <property type="entry name" value="F-box_dom"/>
</dbReference>
<evidence type="ECO:0000313" key="2">
    <source>
        <dbReference type="EMBL" id="KEH43612.1"/>
    </source>
</evidence>
<dbReference type="Pfam" id="PF07734">
    <property type="entry name" value="FBA_1"/>
    <property type="match status" value="1"/>
</dbReference>
<accession>A0A072VP72</accession>
<evidence type="ECO:0000259" key="1">
    <source>
        <dbReference type="PROSITE" id="PS50181"/>
    </source>
</evidence>
<keyword evidence="4" id="KW-1185">Reference proteome</keyword>
<dbReference type="InterPro" id="IPR006527">
    <property type="entry name" value="F-box-assoc_dom_typ1"/>
</dbReference>
<dbReference type="HOGENOM" id="CLU_027176_1_4_1"/>
<feature type="domain" description="F-box" evidence="1">
    <location>
        <begin position="10"/>
        <end position="56"/>
    </location>
</feature>